<dbReference type="PANTHER" id="PTHR19957:SF38">
    <property type="entry name" value="LD27581P"/>
    <property type="match status" value="1"/>
</dbReference>
<keyword evidence="2" id="KW-0175">Coiled coil</keyword>
<evidence type="ECO:0000256" key="2">
    <source>
        <dbReference type="SAM" id="Coils"/>
    </source>
</evidence>
<dbReference type="SMART" id="SM00503">
    <property type="entry name" value="SynN"/>
    <property type="match status" value="1"/>
</dbReference>
<proteinExistence type="inferred from homology"/>
<dbReference type="Gene3D" id="1.20.5.110">
    <property type="match status" value="1"/>
</dbReference>
<dbReference type="GO" id="GO:0006886">
    <property type="term" value="P:intracellular protein transport"/>
    <property type="evidence" value="ECO:0007669"/>
    <property type="project" value="TreeGrafter"/>
</dbReference>
<evidence type="ECO:0000259" key="5">
    <source>
        <dbReference type="PROSITE" id="PS50192"/>
    </source>
</evidence>
<keyword evidence="6" id="KW-1185">Reference proteome</keyword>
<evidence type="ECO:0000256" key="1">
    <source>
        <dbReference type="ARBA" id="ARBA00009063"/>
    </source>
</evidence>
<evidence type="ECO:0000256" key="4">
    <source>
        <dbReference type="SAM" id="Phobius"/>
    </source>
</evidence>
<dbReference type="GO" id="GO:0000149">
    <property type="term" value="F:SNARE binding"/>
    <property type="evidence" value="ECO:0007669"/>
    <property type="project" value="TreeGrafter"/>
</dbReference>
<dbReference type="InterPro" id="IPR045242">
    <property type="entry name" value="Syntaxin"/>
</dbReference>
<dbReference type="Pfam" id="PF05739">
    <property type="entry name" value="SNARE"/>
    <property type="match status" value="1"/>
</dbReference>
<evidence type="ECO:0000313" key="7">
    <source>
        <dbReference type="WBParaSite" id="maker-uti_cns_0013475-snap-gene-0.2-mRNA-1"/>
    </source>
</evidence>
<dbReference type="InterPro" id="IPR000727">
    <property type="entry name" value="T_SNARE_dom"/>
</dbReference>
<name>A0A1I8IKT5_9PLAT</name>
<feature type="transmembrane region" description="Helical" evidence="4">
    <location>
        <begin position="241"/>
        <end position="262"/>
    </location>
</feature>
<dbReference type="GO" id="GO:0006906">
    <property type="term" value="P:vesicle fusion"/>
    <property type="evidence" value="ECO:0007669"/>
    <property type="project" value="TreeGrafter"/>
</dbReference>
<keyword evidence="4" id="KW-0812">Transmembrane</keyword>
<dbReference type="GO" id="GO:0048278">
    <property type="term" value="P:vesicle docking"/>
    <property type="evidence" value="ECO:0007669"/>
    <property type="project" value="TreeGrafter"/>
</dbReference>
<dbReference type="GO" id="GO:0031201">
    <property type="term" value="C:SNARE complex"/>
    <property type="evidence" value="ECO:0007669"/>
    <property type="project" value="TreeGrafter"/>
</dbReference>
<dbReference type="CDD" id="cd15847">
    <property type="entry name" value="SNARE_syntaxin7_like"/>
    <property type="match status" value="1"/>
</dbReference>
<dbReference type="PROSITE" id="PS50192">
    <property type="entry name" value="T_SNARE"/>
    <property type="match status" value="1"/>
</dbReference>
<dbReference type="SUPFAM" id="SSF47661">
    <property type="entry name" value="t-snare proteins"/>
    <property type="match status" value="1"/>
</dbReference>
<dbReference type="InterPro" id="IPR006011">
    <property type="entry name" value="Syntaxin_N"/>
</dbReference>
<dbReference type="Gene3D" id="1.20.58.70">
    <property type="match status" value="1"/>
</dbReference>
<accession>A0A1I8IKT5</accession>
<dbReference type="GO" id="GO:0012505">
    <property type="term" value="C:endomembrane system"/>
    <property type="evidence" value="ECO:0007669"/>
    <property type="project" value="TreeGrafter"/>
</dbReference>
<dbReference type="Proteomes" id="UP000095280">
    <property type="component" value="Unplaced"/>
</dbReference>
<keyword evidence="4" id="KW-1133">Transmembrane helix</keyword>
<dbReference type="PANTHER" id="PTHR19957">
    <property type="entry name" value="SYNTAXIN"/>
    <property type="match status" value="1"/>
</dbReference>
<organism evidence="6 7">
    <name type="scientific">Macrostomum lignano</name>
    <dbReference type="NCBI Taxonomy" id="282301"/>
    <lineage>
        <taxon>Eukaryota</taxon>
        <taxon>Metazoa</taxon>
        <taxon>Spiralia</taxon>
        <taxon>Lophotrochozoa</taxon>
        <taxon>Platyhelminthes</taxon>
        <taxon>Rhabditophora</taxon>
        <taxon>Macrostomorpha</taxon>
        <taxon>Macrostomida</taxon>
        <taxon>Macrostomidae</taxon>
        <taxon>Macrostomum</taxon>
    </lineage>
</organism>
<evidence type="ECO:0000313" key="6">
    <source>
        <dbReference type="Proteomes" id="UP000095280"/>
    </source>
</evidence>
<feature type="region of interest" description="Disordered" evidence="3">
    <location>
        <begin position="115"/>
        <end position="149"/>
    </location>
</feature>
<dbReference type="InterPro" id="IPR010989">
    <property type="entry name" value="SNARE"/>
</dbReference>
<dbReference type="AlphaFoldDB" id="A0A1I8IKT5"/>
<protein>
    <submittedName>
        <fullName evidence="7">t-SNARE coiled-coil homology domain-containing protein</fullName>
    </submittedName>
</protein>
<keyword evidence="4" id="KW-0472">Membrane</keyword>
<dbReference type="WBParaSite" id="maker-uti_cns_0013475-snap-gene-0.2-mRNA-1">
    <property type="protein sequence ID" value="maker-uti_cns_0013475-snap-gene-0.2-mRNA-1"/>
    <property type="gene ID" value="maker-uti_cns_0013475-snap-gene-0.2"/>
</dbReference>
<feature type="coiled-coil region" evidence="2">
    <location>
        <begin position="160"/>
        <end position="197"/>
    </location>
</feature>
<comment type="similarity">
    <text evidence="1">Belongs to the syntaxin family.</text>
</comment>
<dbReference type="Pfam" id="PF14523">
    <property type="entry name" value="Syntaxin_2"/>
    <property type="match status" value="1"/>
</dbReference>
<reference evidence="7" key="1">
    <citation type="submission" date="2016-11" db="UniProtKB">
        <authorList>
            <consortium name="WormBaseParasite"/>
        </authorList>
    </citation>
    <scope>IDENTIFICATION</scope>
</reference>
<dbReference type="SMART" id="SM00397">
    <property type="entry name" value="t_SNARE"/>
    <property type="match status" value="1"/>
</dbReference>
<feature type="domain" description="T-SNARE coiled-coil homology" evidence="5">
    <location>
        <begin position="167"/>
        <end position="229"/>
    </location>
</feature>
<dbReference type="GO" id="GO:0005484">
    <property type="term" value="F:SNAP receptor activity"/>
    <property type="evidence" value="ECO:0007669"/>
    <property type="project" value="TreeGrafter"/>
</dbReference>
<sequence>MSAADDDAFNRLASDIARQVDSIKSNANQIKSLASSIGTERDSSDRRQQLHSLTHTTRALCQAAADQLRDGLAPMCVGLAGGARRAQKDRLLDKLAKAAGDFQEAQRLVQSREREQVAQQKRAASGVEAAFNGDAQPPPPSGAEDNSNPFTLENAQMQATADLQDDLQAAEERESQLRQLEQDIVGINEMFKDLAQMVHEQGDMIDSIEDHVGQAVMQVEEGSKNLKQAVTYKKSARRKKIIIALVVIAALAILAVIIYFAVPKPN</sequence>
<evidence type="ECO:0000256" key="3">
    <source>
        <dbReference type="SAM" id="MobiDB-lite"/>
    </source>
</evidence>